<sequence>MEEPSEEWKIEEYPSEDNGGKIVWFLNKGLGLGKKVLITGILVSSTPLVLPPLLVISAIGFAASIPSGLFLASYACSERLMTKLLPWPASPPFVQEFGMASDDEEVEEEGVGFGGYIGMEKEEEEQMEETKREVEMRIELDDKEMEENEDEQGLVEDVDDILEENRYEEDAFEYLDEKVEDTLEEIHLGLREDDKEEPAVEEKRDEEPVDEGAKRLVVVIEDDEESGNIIEVSETPFEVTNVVLEDVGECLDEKPLEEINKVKQLGLREDEKEEPALEEKRDEQPVDEGTKGLVVVIEDDEESGNRIEVSETPFEVTNVVLEDVGECLDEKPLEEINKVKRLGLREDVKEEPALEEKRDEQPVDEGAEGLVVVIEDDEESGNRIEELETPFEVTTVVLEDTGGHERVNEEEELVRETRGLIETLRDEGKANDAVEEDKQCVEERQRGTEEGNQKIVKSAEEMRIPIKEKNIYSMVEMEGKLEELREEEVTKVGEKMLETRYMENIDAVPKEVEAIEKIGGILEGKTVVNNVPEEKPIVEISETVNVVIGPKEMNLVEEMREEKYLDYIIEAESSIEYGNVEQKSVLDKGAVYVDQDFQLNNEKEFVISSNEDLRGIADESGLHLFDEKNVPRQQYSYVVQGTPKESSSCMGSEDTKSVELPDPAAVDESINKGISSEKDVTIPSNEVLYNEEKIREKIDAMRIIVGYKATPQTMCIEELKALYIFTGVQPPASFKDPSDLVEVKEKLQFLMSIVGVK</sequence>
<dbReference type="EMBL" id="OIVN01001056">
    <property type="protein sequence ID" value="SPC89273.1"/>
    <property type="molecule type" value="Genomic_DNA"/>
</dbReference>
<gene>
    <name evidence="2" type="ORF">FSB_LOCUS17155</name>
</gene>
<dbReference type="PANTHER" id="PTHR37198:SF1">
    <property type="entry name" value="NUCLEOLIN"/>
    <property type="match status" value="1"/>
</dbReference>
<dbReference type="AlphaFoldDB" id="A0A2N9FQ22"/>
<reference evidence="2" key="1">
    <citation type="submission" date="2018-02" db="EMBL/GenBank/DDBJ databases">
        <authorList>
            <person name="Cohen D.B."/>
            <person name="Kent A.D."/>
        </authorList>
    </citation>
    <scope>NUCLEOTIDE SEQUENCE</scope>
</reference>
<feature type="compositionally biased region" description="Basic and acidic residues" evidence="1">
    <location>
        <begin position="267"/>
        <end position="290"/>
    </location>
</feature>
<dbReference type="PANTHER" id="PTHR37198">
    <property type="entry name" value="NUCLEOLIN"/>
    <property type="match status" value="1"/>
</dbReference>
<evidence type="ECO:0000313" key="2">
    <source>
        <dbReference type="EMBL" id="SPC89273.1"/>
    </source>
</evidence>
<proteinExistence type="predicted"/>
<evidence type="ECO:0000256" key="1">
    <source>
        <dbReference type="SAM" id="MobiDB-lite"/>
    </source>
</evidence>
<accession>A0A2N9FQ22</accession>
<protein>
    <submittedName>
        <fullName evidence="2">Uncharacterized protein</fullName>
    </submittedName>
</protein>
<organism evidence="2">
    <name type="scientific">Fagus sylvatica</name>
    <name type="common">Beechnut</name>
    <dbReference type="NCBI Taxonomy" id="28930"/>
    <lineage>
        <taxon>Eukaryota</taxon>
        <taxon>Viridiplantae</taxon>
        <taxon>Streptophyta</taxon>
        <taxon>Embryophyta</taxon>
        <taxon>Tracheophyta</taxon>
        <taxon>Spermatophyta</taxon>
        <taxon>Magnoliopsida</taxon>
        <taxon>eudicotyledons</taxon>
        <taxon>Gunneridae</taxon>
        <taxon>Pentapetalae</taxon>
        <taxon>rosids</taxon>
        <taxon>fabids</taxon>
        <taxon>Fagales</taxon>
        <taxon>Fagaceae</taxon>
        <taxon>Fagus</taxon>
    </lineage>
</organism>
<name>A0A2N9FQ22_FAGSY</name>
<feature type="region of interest" description="Disordered" evidence="1">
    <location>
        <begin position="267"/>
        <end position="292"/>
    </location>
</feature>